<dbReference type="EMBL" id="ML179269">
    <property type="protein sequence ID" value="THU92750.1"/>
    <property type="molecule type" value="Genomic_DNA"/>
</dbReference>
<dbReference type="InterPro" id="IPR052895">
    <property type="entry name" value="HetReg/Transcr_Mod"/>
</dbReference>
<name>A0A4S8LTT8_DENBC</name>
<accession>A0A4S8LTT8</accession>
<dbReference type="PANTHER" id="PTHR24148:SF64">
    <property type="entry name" value="HETEROKARYON INCOMPATIBILITY DOMAIN-CONTAINING PROTEIN"/>
    <property type="match status" value="1"/>
</dbReference>
<organism evidence="2 3">
    <name type="scientific">Dendrothele bispora (strain CBS 962.96)</name>
    <dbReference type="NCBI Taxonomy" id="1314807"/>
    <lineage>
        <taxon>Eukaryota</taxon>
        <taxon>Fungi</taxon>
        <taxon>Dikarya</taxon>
        <taxon>Basidiomycota</taxon>
        <taxon>Agaricomycotina</taxon>
        <taxon>Agaricomycetes</taxon>
        <taxon>Agaricomycetidae</taxon>
        <taxon>Agaricales</taxon>
        <taxon>Agaricales incertae sedis</taxon>
        <taxon>Dendrothele</taxon>
    </lineage>
</organism>
<keyword evidence="3" id="KW-1185">Reference proteome</keyword>
<evidence type="ECO:0000313" key="3">
    <source>
        <dbReference type="Proteomes" id="UP000297245"/>
    </source>
</evidence>
<gene>
    <name evidence="2" type="ORF">K435DRAFT_758030</name>
</gene>
<feature type="domain" description="Heterokaryon incompatibility" evidence="1">
    <location>
        <begin position="169"/>
        <end position="267"/>
    </location>
</feature>
<dbReference type="Proteomes" id="UP000297245">
    <property type="component" value="Unassembled WGS sequence"/>
</dbReference>
<dbReference type="PANTHER" id="PTHR24148">
    <property type="entry name" value="ANKYRIN REPEAT DOMAIN-CONTAINING PROTEIN 39 HOMOLOG-RELATED"/>
    <property type="match status" value="1"/>
</dbReference>
<dbReference type="AlphaFoldDB" id="A0A4S8LTT8"/>
<protein>
    <recommendedName>
        <fullName evidence="1">Heterokaryon incompatibility domain-containing protein</fullName>
    </recommendedName>
</protein>
<evidence type="ECO:0000259" key="1">
    <source>
        <dbReference type="Pfam" id="PF06985"/>
    </source>
</evidence>
<sequence length="656" mass="74926">MQKDQVIKNNATGTIDPADVTALSVGTDETKAVTENFDADDGFQGIVFPQRVPRELTTGLVPGIHFASRGAKSISSHDYPLAVYQPEGEQIRDVIPINLQDQFSSTSTATTIFSSSLSDLRAAATNRDERIDLTPFATAERYRFIDCAKYVQDNSIHIWEMLELPHSHYASISHVWKSLPPEQDSLNSKLNARGVFLVDGEDRNDGGPISIDVLHYVCLASLQVGVNLLWLDRLCVLQTASDKGKRDKRWQIMNMYDIYKGCRICFVLPAGLRRFPIKEEETEWVERAWTFQEVMVAPEIRVLYTDYIGSPPQSAVHSMHIEEYFLAQLRLYDDDRDGSQERRQQFTQALERRDQFRQEQTSVGHLDRFRDVWEYVQWRTSARPVDVVFSVMGLLGLTLDPDHFTRDDRLKATIAIAQALLLKDEDENTCIDIPLWRRVSRSRLDDARKAGITTKEYIIDIPTRVRLQALEQELDSQSLRRFNFATKTSLASGFEALERERAEDEDLEQLKDVKAVVMASGDQPDAEIRAFLARKVNSSTKDRRRADRVLRTIPLEYIRKTVANSSDDNDQRILFRTPDKVVIELCRELCSSASISPHNDISTVPRESIFGWSVGSVLWVRLERYADRSGGSDIFNVDKFKSASVPIITFWKFRVS</sequence>
<dbReference type="Pfam" id="PF06985">
    <property type="entry name" value="HET"/>
    <property type="match status" value="1"/>
</dbReference>
<evidence type="ECO:0000313" key="2">
    <source>
        <dbReference type="EMBL" id="THU92750.1"/>
    </source>
</evidence>
<proteinExistence type="predicted"/>
<dbReference type="InterPro" id="IPR010730">
    <property type="entry name" value="HET"/>
</dbReference>
<reference evidence="2 3" key="1">
    <citation type="journal article" date="2019" name="Nat. Ecol. Evol.">
        <title>Megaphylogeny resolves global patterns of mushroom evolution.</title>
        <authorList>
            <person name="Varga T."/>
            <person name="Krizsan K."/>
            <person name="Foldi C."/>
            <person name="Dima B."/>
            <person name="Sanchez-Garcia M."/>
            <person name="Sanchez-Ramirez S."/>
            <person name="Szollosi G.J."/>
            <person name="Szarkandi J.G."/>
            <person name="Papp V."/>
            <person name="Albert L."/>
            <person name="Andreopoulos W."/>
            <person name="Angelini C."/>
            <person name="Antonin V."/>
            <person name="Barry K.W."/>
            <person name="Bougher N.L."/>
            <person name="Buchanan P."/>
            <person name="Buyck B."/>
            <person name="Bense V."/>
            <person name="Catcheside P."/>
            <person name="Chovatia M."/>
            <person name="Cooper J."/>
            <person name="Damon W."/>
            <person name="Desjardin D."/>
            <person name="Finy P."/>
            <person name="Geml J."/>
            <person name="Haridas S."/>
            <person name="Hughes K."/>
            <person name="Justo A."/>
            <person name="Karasinski D."/>
            <person name="Kautmanova I."/>
            <person name="Kiss B."/>
            <person name="Kocsube S."/>
            <person name="Kotiranta H."/>
            <person name="LaButti K.M."/>
            <person name="Lechner B.E."/>
            <person name="Liimatainen K."/>
            <person name="Lipzen A."/>
            <person name="Lukacs Z."/>
            <person name="Mihaltcheva S."/>
            <person name="Morgado L.N."/>
            <person name="Niskanen T."/>
            <person name="Noordeloos M.E."/>
            <person name="Ohm R.A."/>
            <person name="Ortiz-Santana B."/>
            <person name="Ovrebo C."/>
            <person name="Racz N."/>
            <person name="Riley R."/>
            <person name="Savchenko A."/>
            <person name="Shiryaev A."/>
            <person name="Soop K."/>
            <person name="Spirin V."/>
            <person name="Szebenyi C."/>
            <person name="Tomsovsky M."/>
            <person name="Tulloss R.E."/>
            <person name="Uehling J."/>
            <person name="Grigoriev I.V."/>
            <person name="Vagvolgyi C."/>
            <person name="Papp T."/>
            <person name="Martin F.M."/>
            <person name="Miettinen O."/>
            <person name="Hibbett D.S."/>
            <person name="Nagy L.G."/>
        </authorList>
    </citation>
    <scope>NUCLEOTIDE SEQUENCE [LARGE SCALE GENOMIC DNA]</scope>
    <source>
        <strain evidence="2 3">CBS 962.96</strain>
    </source>
</reference>
<dbReference type="OrthoDB" id="3032785at2759"/>